<sequence length="106" mass="12595">MSNTLLAKSLFVKLIIESFEYDYDDEVRDTKVSHMVESVREQKPFNKWVWPRGSMRFEKYKHTSKKIEDDEPENKKHIVAKSNIGRANKKNAVLEPKRTRKTERSP</sequence>
<dbReference type="AlphaFoldDB" id="A0A8X7V158"/>
<dbReference type="Proteomes" id="UP000886595">
    <property type="component" value="Unassembled WGS sequence"/>
</dbReference>
<evidence type="ECO:0000313" key="3">
    <source>
        <dbReference type="Proteomes" id="UP000886595"/>
    </source>
</evidence>
<evidence type="ECO:0000313" key="2">
    <source>
        <dbReference type="EMBL" id="KAG2298334.1"/>
    </source>
</evidence>
<accession>A0A8X7V158</accession>
<dbReference type="EMBL" id="JAAMPC010000008">
    <property type="protein sequence ID" value="KAG2298334.1"/>
    <property type="molecule type" value="Genomic_DNA"/>
</dbReference>
<protein>
    <submittedName>
        <fullName evidence="2">Uncharacterized protein</fullName>
    </submittedName>
</protein>
<keyword evidence="3" id="KW-1185">Reference proteome</keyword>
<proteinExistence type="predicted"/>
<comment type="caution">
    <text evidence="2">The sequence shown here is derived from an EMBL/GenBank/DDBJ whole genome shotgun (WGS) entry which is preliminary data.</text>
</comment>
<evidence type="ECO:0000256" key="1">
    <source>
        <dbReference type="SAM" id="MobiDB-lite"/>
    </source>
</evidence>
<name>A0A8X7V158_BRACI</name>
<reference evidence="2 3" key="1">
    <citation type="submission" date="2020-02" db="EMBL/GenBank/DDBJ databases">
        <authorList>
            <person name="Ma Q."/>
            <person name="Huang Y."/>
            <person name="Song X."/>
            <person name="Pei D."/>
        </authorList>
    </citation>
    <scope>NUCLEOTIDE SEQUENCE [LARGE SCALE GENOMIC DNA]</scope>
    <source>
        <strain evidence="2">Sxm20200214</strain>
        <tissue evidence="2">Leaf</tissue>
    </source>
</reference>
<gene>
    <name evidence="2" type="ORF">Bca52824_034806</name>
</gene>
<feature type="region of interest" description="Disordered" evidence="1">
    <location>
        <begin position="82"/>
        <end position="106"/>
    </location>
</feature>
<organism evidence="2 3">
    <name type="scientific">Brassica carinata</name>
    <name type="common">Ethiopian mustard</name>
    <name type="synonym">Abyssinian cabbage</name>
    <dbReference type="NCBI Taxonomy" id="52824"/>
    <lineage>
        <taxon>Eukaryota</taxon>
        <taxon>Viridiplantae</taxon>
        <taxon>Streptophyta</taxon>
        <taxon>Embryophyta</taxon>
        <taxon>Tracheophyta</taxon>
        <taxon>Spermatophyta</taxon>
        <taxon>Magnoliopsida</taxon>
        <taxon>eudicotyledons</taxon>
        <taxon>Gunneridae</taxon>
        <taxon>Pentapetalae</taxon>
        <taxon>rosids</taxon>
        <taxon>malvids</taxon>
        <taxon>Brassicales</taxon>
        <taxon>Brassicaceae</taxon>
        <taxon>Brassiceae</taxon>
        <taxon>Brassica</taxon>
    </lineage>
</organism>